<proteinExistence type="predicted"/>
<organism evidence="8">
    <name type="scientific">uncultured bacterium UPO42</name>
    <dbReference type="NCBI Taxonomy" id="1776967"/>
    <lineage>
        <taxon>Bacteria</taxon>
        <taxon>environmental samples</taxon>
    </lineage>
</organism>
<dbReference type="PANTHER" id="PTHR30485:SF2">
    <property type="entry name" value="BLL0597 PROTEIN"/>
    <property type="match status" value="1"/>
</dbReference>
<dbReference type="GO" id="GO:0005886">
    <property type="term" value="C:plasma membrane"/>
    <property type="evidence" value="ECO:0007669"/>
    <property type="project" value="UniProtKB-SubCell"/>
</dbReference>
<evidence type="ECO:0000256" key="5">
    <source>
        <dbReference type="ARBA" id="ARBA00023136"/>
    </source>
</evidence>
<dbReference type="PANTHER" id="PTHR30485">
    <property type="entry name" value="NI/FE-HYDROGENASE 1 B-TYPE CYTOCHROME SUBUNIT"/>
    <property type="match status" value="1"/>
</dbReference>
<keyword evidence="2" id="KW-1003">Cell membrane</keyword>
<accession>A0A126SXV7</accession>
<dbReference type="SUPFAM" id="SSF81342">
    <property type="entry name" value="Transmembrane di-heme cytochromes"/>
    <property type="match status" value="1"/>
</dbReference>
<keyword evidence="4 6" id="KW-1133">Transmembrane helix</keyword>
<reference evidence="8" key="1">
    <citation type="journal article" date="2016" name="Appl. Environ. Microbiol.">
        <title>Functional Metagenomics of a Biostimulated Petroleum-Contaminated Soil Reveals an Extraordinary Diversity of Extradiol Dioxygenases.</title>
        <authorList>
            <person name="Terron-Gonzalez L."/>
            <person name="Martin-Cabello G."/>
            <person name="Ferrer M."/>
            <person name="Santero E."/>
        </authorList>
    </citation>
    <scope>NUCLEOTIDE SEQUENCE</scope>
</reference>
<comment type="subcellular location">
    <subcellularLocation>
        <location evidence="1">Cell membrane</location>
        <topology evidence="1">Multi-pass membrane protein</topology>
    </subcellularLocation>
</comment>
<feature type="domain" description="Cytochrome b561 bacterial/Ni-hydrogenase" evidence="7">
    <location>
        <begin position="7"/>
        <end position="176"/>
    </location>
</feature>
<dbReference type="Gene3D" id="1.20.950.20">
    <property type="entry name" value="Transmembrane di-heme cytochromes, Chain C"/>
    <property type="match status" value="1"/>
</dbReference>
<dbReference type="InterPro" id="IPR011577">
    <property type="entry name" value="Cyt_b561_bac/Ni-Hgenase"/>
</dbReference>
<dbReference type="GO" id="GO:0020037">
    <property type="term" value="F:heme binding"/>
    <property type="evidence" value="ECO:0007669"/>
    <property type="project" value="TreeGrafter"/>
</dbReference>
<feature type="transmembrane region" description="Helical" evidence="6">
    <location>
        <begin position="194"/>
        <end position="214"/>
    </location>
</feature>
<dbReference type="EMBL" id="KU144970">
    <property type="protein sequence ID" value="AMK59141.1"/>
    <property type="molecule type" value="Genomic_DNA"/>
</dbReference>
<feature type="transmembrane region" description="Helical" evidence="6">
    <location>
        <begin position="12"/>
        <end position="32"/>
    </location>
</feature>
<evidence type="ECO:0000256" key="4">
    <source>
        <dbReference type="ARBA" id="ARBA00022989"/>
    </source>
</evidence>
<evidence type="ECO:0000313" key="8">
    <source>
        <dbReference type="EMBL" id="AMK59141.1"/>
    </source>
</evidence>
<evidence type="ECO:0000256" key="1">
    <source>
        <dbReference type="ARBA" id="ARBA00004651"/>
    </source>
</evidence>
<keyword evidence="3 6" id="KW-0812">Transmembrane</keyword>
<dbReference type="Pfam" id="PF01292">
    <property type="entry name" value="Ni_hydr_CYTB"/>
    <property type="match status" value="1"/>
</dbReference>
<feature type="transmembrane region" description="Helical" evidence="6">
    <location>
        <begin position="92"/>
        <end position="114"/>
    </location>
</feature>
<dbReference type="GO" id="GO:0009055">
    <property type="term" value="F:electron transfer activity"/>
    <property type="evidence" value="ECO:0007669"/>
    <property type="project" value="InterPro"/>
</dbReference>
<keyword evidence="5 6" id="KW-0472">Membrane</keyword>
<dbReference type="GO" id="GO:0022904">
    <property type="term" value="P:respiratory electron transport chain"/>
    <property type="evidence" value="ECO:0007669"/>
    <property type="project" value="InterPro"/>
</dbReference>
<feature type="transmembrane region" description="Helical" evidence="6">
    <location>
        <begin position="142"/>
        <end position="164"/>
    </location>
</feature>
<dbReference type="AlphaFoldDB" id="A0A126SXV7"/>
<feature type="transmembrane region" description="Helical" evidence="6">
    <location>
        <begin position="38"/>
        <end position="59"/>
    </location>
</feature>
<evidence type="ECO:0000256" key="2">
    <source>
        <dbReference type="ARBA" id="ARBA00022475"/>
    </source>
</evidence>
<dbReference type="InterPro" id="IPR016174">
    <property type="entry name" value="Di-haem_cyt_TM"/>
</dbReference>
<evidence type="ECO:0000256" key="3">
    <source>
        <dbReference type="ARBA" id="ARBA00022692"/>
    </source>
</evidence>
<dbReference type="InterPro" id="IPR051542">
    <property type="entry name" value="Hydrogenase_cytochrome"/>
</dbReference>
<sequence length="215" mass="23093">MARIKIWDLPLRIFHWALVVCVIGSFVTENLGGNAMEWHGRCGLAILGLLTFRLVWGFVGPTPARFASFLRGPRAIRAYLQGRWRGIGHNPLGALSVVALLATLLALALTGLFANDDILFEGPLYGLVDKELSDRITGIHKWFEPVILTLVGLHLAAIAFYGWVKKQPLVRAMITGWGEGEQIAAAPSTGGGPLAFLFAVAVAVAAVAAASGIWL</sequence>
<evidence type="ECO:0000256" key="6">
    <source>
        <dbReference type="SAM" id="Phobius"/>
    </source>
</evidence>
<name>A0A126SXV7_9BACT</name>
<evidence type="ECO:0000259" key="7">
    <source>
        <dbReference type="Pfam" id="PF01292"/>
    </source>
</evidence>
<protein>
    <submittedName>
        <fullName evidence="8">Cytochrome B561</fullName>
    </submittedName>
</protein>